<gene>
    <name evidence="1" type="ORF">LV75_003816</name>
</gene>
<reference evidence="1 2" key="1">
    <citation type="submission" date="2022-06" db="EMBL/GenBank/DDBJ databases">
        <title>Genomic Encyclopedia of Archaeal and Bacterial Type Strains, Phase II (KMG-II): from individual species to whole genera.</title>
        <authorList>
            <person name="Goeker M."/>
        </authorList>
    </citation>
    <scope>NUCLEOTIDE SEQUENCE [LARGE SCALE GENOMIC DNA]</scope>
    <source>
        <strain evidence="1 2">DSM 44255</strain>
    </source>
</reference>
<sequence>MSIPPFEGVYVASTGAGMCGLWQPERFEGVVDLDAWEDVVSDVDVLERHIREGAFVPLNVGGDGSFQVVVREGARSAREERYTIVSSDPYLLVSRGTLSLGGLENVGPYIGGSHEVPIRAGRYAVRVHLVDWEAEAGSTGPDGAPTTDALPDFVVELQESDSEGGFRASILTFDKPE</sequence>
<evidence type="ECO:0000313" key="1">
    <source>
        <dbReference type="EMBL" id="MCP2271302.1"/>
    </source>
</evidence>
<comment type="caution">
    <text evidence="1">The sequence shown here is derived from an EMBL/GenBank/DDBJ whole genome shotgun (WGS) entry which is preliminary data.</text>
</comment>
<proteinExistence type="predicted"/>
<dbReference type="Proteomes" id="UP001205185">
    <property type="component" value="Unassembled WGS sequence"/>
</dbReference>
<accession>A0ABT1IF76</accession>
<dbReference type="RefSeq" id="WP_253888253.1">
    <property type="nucleotide sequence ID" value="NZ_BAAAVB010000027.1"/>
</dbReference>
<evidence type="ECO:0000313" key="2">
    <source>
        <dbReference type="Proteomes" id="UP001205185"/>
    </source>
</evidence>
<organism evidence="1 2">
    <name type="scientific">Actinokineospora diospyrosa</name>
    <dbReference type="NCBI Taxonomy" id="103728"/>
    <lineage>
        <taxon>Bacteria</taxon>
        <taxon>Bacillati</taxon>
        <taxon>Actinomycetota</taxon>
        <taxon>Actinomycetes</taxon>
        <taxon>Pseudonocardiales</taxon>
        <taxon>Pseudonocardiaceae</taxon>
        <taxon>Actinokineospora</taxon>
    </lineage>
</organism>
<protein>
    <submittedName>
        <fullName evidence="1">Uncharacterized protein</fullName>
    </submittedName>
</protein>
<name>A0ABT1IF76_9PSEU</name>
<keyword evidence="2" id="KW-1185">Reference proteome</keyword>
<dbReference type="EMBL" id="JAMTCO010000009">
    <property type="protein sequence ID" value="MCP2271302.1"/>
    <property type="molecule type" value="Genomic_DNA"/>
</dbReference>